<dbReference type="Pfam" id="PF09789">
    <property type="entry name" value="CC149"/>
    <property type="match status" value="1"/>
</dbReference>
<proteinExistence type="inferred from homology"/>
<evidence type="ECO:0000256" key="1">
    <source>
        <dbReference type="ARBA" id="ARBA00005872"/>
    </source>
</evidence>
<comment type="similarity">
    <text evidence="1">Belongs to the CCDC149 family.</text>
</comment>
<dbReference type="AlphaFoldDB" id="A0A9Q0M8M1"/>
<dbReference type="EMBL" id="JAPWDV010000002">
    <property type="protein sequence ID" value="KAJ6219722.1"/>
    <property type="molecule type" value="Genomic_DNA"/>
</dbReference>
<dbReference type="PANTHER" id="PTHR21682">
    <property type="entry name" value="COILED-COIL DOMAIN-CONTAINING PROTEIN 149"/>
    <property type="match status" value="1"/>
</dbReference>
<reference evidence="5" key="1">
    <citation type="submission" date="2022-12" db="EMBL/GenBank/DDBJ databases">
        <title>Genome assemblies of Blomia tropicalis.</title>
        <authorList>
            <person name="Cui Y."/>
        </authorList>
    </citation>
    <scope>NUCLEOTIDE SEQUENCE</scope>
    <source>
        <tissue evidence="5">Adult mites</tissue>
    </source>
</reference>
<feature type="compositionally biased region" description="Polar residues" evidence="4">
    <location>
        <begin position="301"/>
        <end position="315"/>
    </location>
</feature>
<gene>
    <name evidence="5" type="ORF">RDWZM_005534</name>
</gene>
<accession>A0A9Q0M8M1</accession>
<feature type="region of interest" description="Disordered" evidence="4">
    <location>
        <begin position="125"/>
        <end position="153"/>
    </location>
</feature>
<evidence type="ECO:0000256" key="2">
    <source>
        <dbReference type="ARBA" id="ARBA00023054"/>
    </source>
</evidence>
<evidence type="ECO:0000313" key="5">
    <source>
        <dbReference type="EMBL" id="KAJ6219722.1"/>
    </source>
</evidence>
<protein>
    <submittedName>
        <fullName evidence="5">Uncharacterized protein</fullName>
    </submittedName>
</protein>
<feature type="compositionally biased region" description="Polar residues" evidence="4">
    <location>
        <begin position="142"/>
        <end position="153"/>
    </location>
</feature>
<dbReference type="InterPro" id="IPR019179">
    <property type="entry name" value="CC149"/>
</dbReference>
<evidence type="ECO:0000256" key="4">
    <source>
        <dbReference type="SAM" id="MobiDB-lite"/>
    </source>
</evidence>
<feature type="region of interest" description="Disordered" evidence="4">
    <location>
        <begin position="237"/>
        <end position="316"/>
    </location>
</feature>
<keyword evidence="2 3" id="KW-0175">Coiled coil</keyword>
<evidence type="ECO:0000313" key="6">
    <source>
        <dbReference type="Proteomes" id="UP001142055"/>
    </source>
</evidence>
<comment type="caution">
    <text evidence="5">The sequence shown here is derived from an EMBL/GenBank/DDBJ whole genome shotgun (WGS) entry which is preliminary data.</text>
</comment>
<feature type="coiled-coil region" evidence="3">
    <location>
        <begin position="22"/>
        <end position="122"/>
    </location>
</feature>
<sequence>MDSVVIETNRDRMVDETILGELEFYKGKVLLLERDIQSLLDEKEELVMTRDDLTLKNERLNEHLITLMRNLSGQGGNYSDSGSLSYDVDALYLENRYLKEKIKNEEEERHLLVERLTKYKELMDQHQRNEGQRLSPSKKHYATNNTPVDLTNPTTLATLQLPGGRVVNARDVERLINSDSINSMEVSKSNQMYLWSLLVALFEGMQTKNMNLVHARKTNRLLGKRVEELESHLHNYELDGRNSGKGPSLKMSESDRIDSSSARSTPSTISVSRHNDPLDGTDGNLSSATAKETSEDENDELSSTAISTPSTTRHSMSIERQLKALQNEVLADQVPSPTKLDYASLHLNHRSGTSHRYRDFDSRKPSPATSLFH</sequence>
<keyword evidence="6" id="KW-1185">Reference proteome</keyword>
<name>A0A9Q0M8M1_BLOTA</name>
<organism evidence="5 6">
    <name type="scientific">Blomia tropicalis</name>
    <name type="common">Mite</name>
    <dbReference type="NCBI Taxonomy" id="40697"/>
    <lineage>
        <taxon>Eukaryota</taxon>
        <taxon>Metazoa</taxon>
        <taxon>Ecdysozoa</taxon>
        <taxon>Arthropoda</taxon>
        <taxon>Chelicerata</taxon>
        <taxon>Arachnida</taxon>
        <taxon>Acari</taxon>
        <taxon>Acariformes</taxon>
        <taxon>Sarcoptiformes</taxon>
        <taxon>Astigmata</taxon>
        <taxon>Glycyphagoidea</taxon>
        <taxon>Echimyopodidae</taxon>
        <taxon>Blomia</taxon>
    </lineage>
</organism>
<evidence type="ECO:0000256" key="3">
    <source>
        <dbReference type="SAM" id="Coils"/>
    </source>
</evidence>
<dbReference type="PANTHER" id="PTHR21682:SF2">
    <property type="entry name" value="COILED-COIL DOMAIN-CONTAINING PROTEIN 149"/>
    <property type="match status" value="1"/>
</dbReference>
<feature type="compositionally biased region" description="Low complexity" evidence="4">
    <location>
        <begin position="259"/>
        <end position="272"/>
    </location>
</feature>
<dbReference type="Proteomes" id="UP001142055">
    <property type="component" value="Chromosome 2"/>
</dbReference>
<feature type="region of interest" description="Disordered" evidence="4">
    <location>
        <begin position="351"/>
        <end position="373"/>
    </location>
</feature>